<name>A0AAN9T9P9_9HEMI</name>
<dbReference type="NCBIfam" id="TIGR00605">
    <property type="entry name" value="rad4"/>
    <property type="match status" value="1"/>
</dbReference>
<evidence type="ECO:0000256" key="6">
    <source>
        <dbReference type="ARBA" id="ARBA00023204"/>
    </source>
</evidence>
<dbReference type="InterPro" id="IPR018026">
    <property type="entry name" value="DNA_repair_Rad4-like"/>
</dbReference>
<dbReference type="SUPFAM" id="SSF54001">
    <property type="entry name" value="Cysteine proteinases"/>
    <property type="match status" value="1"/>
</dbReference>
<accession>A0AAN9T9P9</accession>
<dbReference type="GO" id="GO:0006298">
    <property type="term" value="P:mismatch repair"/>
    <property type="evidence" value="ECO:0007669"/>
    <property type="project" value="TreeGrafter"/>
</dbReference>
<dbReference type="GO" id="GO:0071942">
    <property type="term" value="C:XPC complex"/>
    <property type="evidence" value="ECO:0007669"/>
    <property type="project" value="TreeGrafter"/>
</dbReference>
<feature type="region of interest" description="Disordered" evidence="8">
    <location>
        <begin position="1"/>
        <end position="287"/>
    </location>
</feature>
<dbReference type="Gene3D" id="3.30.70.2460">
    <property type="entry name" value="Rad4, beta-hairpin domain BHD3"/>
    <property type="match status" value="1"/>
</dbReference>
<dbReference type="InterPro" id="IPR036985">
    <property type="entry name" value="Transglutaminase-like_sf"/>
</dbReference>
<evidence type="ECO:0000256" key="5">
    <source>
        <dbReference type="ARBA" id="ARBA00023125"/>
    </source>
</evidence>
<dbReference type="InterPro" id="IPR004583">
    <property type="entry name" value="DNA_repair_Rad4"/>
</dbReference>
<dbReference type="EMBL" id="JBBCAQ010000037">
    <property type="protein sequence ID" value="KAK7574443.1"/>
    <property type="molecule type" value="Genomic_DNA"/>
</dbReference>
<dbReference type="AlphaFoldDB" id="A0AAN9T9P9"/>
<dbReference type="Gene3D" id="2.20.20.110">
    <property type="entry name" value="Rad4, beta-hairpin domain BHD1"/>
    <property type="match status" value="1"/>
</dbReference>
<evidence type="ECO:0000259" key="9">
    <source>
        <dbReference type="SMART" id="SM01030"/>
    </source>
</evidence>
<proteinExistence type="inferred from homology"/>
<protein>
    <recommendedName>
        <fullName evidence="14">DNA repair protein complementing XP-C cells homolog</fullName>
    </recommendedName>
</protein>
<dbReference type="FunFam" id="2.20.20.110:FF:000001">
    <property type="entry name" value="DNA repair protein complementing XP-C cells"/>
    <property type="match status" value="1"/>
</dbReference>
<dbReference type="PANTHER" id="PTHR12135">
    <property type="entry name" value="DNA REPAIR PROTEIN XP-C / RAD4"/>
    <property type="match status" value="1"/>
</dbReference>
<dbReference type="Pfam" id="PF10403">
    <property type="entry name" value="BHD_1"/>
    <property type="match status" value="1"/>
</dbReference>
<feature type="compositionally biased region" description="Basic and acidic residues" evidence="8">
    <location>
        <begin position="549"/>
        <end position="562"/>
    </location>
</feature>
<reference evidence="12 13" key="1">
    <citation type="submission" date="2024-03" db="EMBL/GenBank/DDBJ databases">
        <title>Adaptation during the transition from Ophiocordyceps entomopathogen to insect associate is accompanied by gene loss and intensified selection.</title>
        <authorList>
            <person name="Ward C.M."/>
            <person name="Onetto C.A."/>
            <person name="Borneman A.R."/>
        </authorList>
    </citation>
    <scope>NUCLEOTIDE SEQUENCE [LARGE SCALE GENOMIC DNA]</scope>
    <source>
        <strain evidence="12">AWRI1</strain>
        <tissue evidence="12">Single Adult Female</tissue>
    </source>
</reference>
<feature type="compositionally biased region" description="Basic residues" evidence="8">
    <location>
        <begin position="589"/>
        <end position="600"/>
    </location>
</feature>
<evidence type="ECO:0000313" key="12">
    <source>
        <dbReference type="EMBL" id="KAK7574443.1"/>
    </source>
</evidence>
<organism evidence="12 13">
    <name type="scientific">Parthenolecanium corni</name>
    <dbReference type="NCBI Taxonomy" id="536013"/>
    <lineage>
        <taxon>Eukaryota</taxon>
        <taxon>Metazoa</taxon>
        <taxon>Ecdysozoa</taxon>
        <taxon>Arthropoda</taxon>
        <taxon>Hexapoda</taxon>
        <taxon>Insecta</taxon>
        <taxon>Pterygota</taxon>
        <taxon>Neoptera</taxon>
        <taxon>Paraneoptera</taxon>
        <taxon>Hemiptera</taxon>
        <taxon>Sternorrhyncha</taxon>
        <taxon>Coccoidea</taxon>
        <taxon>Coccidae</taxon>
        <taxon>Parthenolecanium</taxon>
    </lineage>
</organism>
<comment type="subcellular location">
    <subcellularLocation>
        <location evidence="1">Nucleus</location>
    </subcellularLocation>
</comment>
<dbReference type="Pfam" id="PF10405">
    <property type="entry name" value="BHD_3"/>
    <property type="match status" value="1"/>
</dbReference>
<evidence type="ECO:0000259" key="10">
    <source>
        <dbReference type="SMART" id="SM01031"/>
    </source>
</evidence>
<dbReference type="Pfam" id="PF03835">
    <property type="entry name" value="Rad4"/>
    <property type="match status" value="1"/>
</dbReference>
<keyword evidence="5" id="KW-0238">DNA-binding</keyword>
<dbReference type="GO" id="GO:0000111">
    <property type="term" value="C:nucleotide-excision repair factor 2 complex"/>
    <property type="evidence" value="ECO:0007669"/>
    <property type="project" value="TreeGrafter"/>
</dbReference>
<evidence type="ECO:0000256" key="1">
    <source>
        <dbReference type="ARBA" id="ARBA00004123"/>
    </source>
</evidence>
<feature type="compositionally biased region" description="Acidic residues" evidence="8">
    <location>
        <begin position="611"/>
        <end position="620"/>
    </location>
</feature>
<keyword evidence="6" id="KW-0234">DNA repair</keyword>
<dbReference type="SMART" id="SM01031">
    <property type="entry name" value="BHD_2"/>
    <property type="match status" value="1"/>
</dbReference>
<keyword evidence="3" id="KW-0597">Phosphoprotein</keyword>
<dbReference type="GO" id="GO:0006289">
    <property type="term" value="P:nucleotide-excision repair"/>
    <property type="evidence" value="ECO:0007669"/>
    <property type="project" value="InterPro"/>
</dbReference>
<evidence type="ECO:0000256" key="3">
    <source>
        <dbReference type="ARBA" id="ARBA00022553"/>
    </source>
</evidence>
<evidence type="ECO:0000256" key="7">
    <source>
        <dbReference type="ARBA" id="ARBA00023242"/>
    </source>
</evidence>
<dbReference type="InterPro" id="IPR018325">
    <property type="entry name" value="Rad4/PNGase_transGLS-fold"/>
</dbReference>
<comment type="similarity">
    <text evidence="2">Belongs to the XPC family.</text>
</comment>
<evidence type="ECO:0008006" key="14">
    <source>
        <dbReference type="Google" id="ProtNLM"/>
    </source>
</evidence>
<feature type="domain" description="Rad4 beta-hairpin" evidence="9">
    <location>
        <begin position="761"/>
        <end position="813"/>
    </location>
</feature>
<dbReference type="FunFam" id="3.30.70.2460:FF:000001">
    <property type="entry name" value="DNA repair protein Rad4 family"/>
    <property type="match status" value="1"/>
</dbReference>
<gene>
    <name evidence="12" type="ORF">V9T40_011634</name>
</gene>
<dbReference type="InterPro" id="IPR038765">
    <property type="entry name" value="Papain-like_cys_pep_sf"/>
</dbReference>
<evidence type="ECO:0000259" key="11">
    <source>
        <dbReference type="SMART" id="SM01032"/>
    </source>
</evidence>
<dbReference type="GO" id="GO:0003684">
    <property type="term" value="F:damaged DNA binding"/>
    <property type="evidence" value="ECO:0007669"/>
    <property type="project" value="InterPro"/>
</dbReference>
<feature type="domain" description="Rad4 beta-hairpin" evidence="10">
    <location>
        <begin position="815"/>
        <end position="870"/>
    </location>
</feature>
<feature type="compositionally biased region" description="Low complexity" evidence="8">
    <location>
        <begin position="502"/>
        <end position="519"/>
    </location>
</feature>
<feature type="compositionally biased region" description="Basic and acidic residues" evidence="8">
    <location>
        <begin position="520"/>
        <end position="537"/>
    </location>
</feature>
<keyword evidence="7" id="KW-0539">Nucleus</keyword>
<dbReference type="SMART" id="SM01030">
    <property type="entry name" value="BHD_1"/>
    <property type="match status" value="1"/>
</dbReference>
<keyword evidence="4" id="KW-0227">DNA damage</keyword>
<feature type="compositionally biased region" description="Basic residues" evidence="8">
    <location>
        <begin position="267"/>
        <end position="277"/>
    </location>
</feature>
<dbReference type="GO" id="GO:0003697">
    <property type="term" value="F:single-stranded DNA binding"/>
    <property type="evidence" value="ECO:0007669"/>
    <property type="project" value="TreeGrafter"/>
</dbReference>
<sequence>METRRSQRLQLKDASIQENGLDSPVPKKRKVATKTSDVSTKVKDTPVKPIKSAYFSDENSCECLPSASKRRTRKSKSSYFESPVESDDESDYKPDSDGAEPPAKSRKKAVKRKPTYESESDSSSDESPSKSAPKARGAVKKQNSIFKLESESSSDESEKPKSLLPKSVPVSNQKNSFESESDSSSDEFVKAPESLLNLPKTESVDSSNADASNDDLDNDPTDPKPTEYFDFTSLVSQVTEAAKATEKPPEVEPEEKKPSNKETPEKKSKRGSRKAVKKASPSSSQVQTEQLEVCELLAMGENTDLSAKDIKETVANSSQGYEIPNQVEVLLDAPPLKKKKRCNDLEIALRRRLNNIKREHQVYIHKVHILCYIAHGHYLNSILNSADVLSVALSLLPSDKCYPPKRMNMEYLEDLLNWFNKKIKCKQILVSNEFKDLKSALQNQLEIREALSKTHFCFMFLCLLRALGIQCRLVVNLNVLPIKPSADQLLPINQKSEEEKAASSSTKKNKTPAKPASKSKTSEKSKKSEMPSQEKKKTPNASSTKSGAKQKDSSYFKEEKPTRRSGRQTQSSSKYFEGNDDEENDSKVKSRSSKSRSKSKKKDEPFVEEMSSTDDSDFEDFVSPKKKKIDRRVLSPDDNTNEKSAKDVKADKPKQDNKMNYWIEVYLEAEEKWFCVDVAKESYHCSKQLYNNASHPVRYVLAWNNDQSIKDVTRRYVPQYLTVTRKLRVDDDWWYSTMKPYESPPTPRNKEEDEELDKILEELPIPASISECKNHPLYAMKRHLLKFQAIYPPDAIPVGYIKGEPVYSRLCVQQLHGREMWIKEAKVVKLHETPYKIVKGRPQKSKLGISEPPKDLELFGSWQVEDYVPPAAENGKVPRNGFGNVELFKMCMLPKGTVYLQIPGLQRIANKLNIDCAAAITGFEYSTNGWSYPVKDGFVVCEEFKDILVDAFNQELEEAEKKEKQKRQERVYANWRCLIKGLLIREKLKRKYNFGGDAEASTSKADAKNKSK</sequence>
<dbReference type="GO" id="GO:0005737">
    <property type="term" value="C:cytoplasm"/>
    <property type="evidence" value="ECO:0007669"/>
    <property type="project" value="TreeGrafter"/>
</dbReference>
<keyword evidence="13" id="KW-1185">Reference proteome</keyword>
<dbReference type="InterPro" id="IPR018327">
    <property type="entry name" value="BHD_2"/>
</dbReference>
<feature type="region of interest" description="Disordered" evidence="8">
    <location>
        <begin position="491"/>
        <end position="652"/>
    </location>
</feature>
<dbReference type="InterPro" id="IPR018326">
    <property type="entry name" value="Rad4_beta-hairpin_dom1"/>
</dbReference>
<dbReference type="Proteomes" id="UP001367676">
    <property type="component" value="Unassembled WGS sequence"/>
</dbReference>
<feature type="compositionally biased region" description="Basic residues" evidence="8">
    <location>
        <begin position="104"/>
        <end position="113"/>
    </location>
</feature>
<evidence type="ECO:0000256" key="2">
    <source>
        <dbReference type="ARBA" id="ARBA00009525"/>
    </source>
</evidence>
<feature type="domain" description="Rad4 beta-hairpin" evidence="11">
    <location>
        <begin position="877"/>
        <end position="952"/>
    </location>
</feature>
<dbReference type="Gene3D" id="3.90.260.10">
    <property type="entry name" value="Transglutaminase-like"/>
    <property type="match status" value="1"/>
</dbReference>
<evidence type="ECO:0000256" key="4">
    <source>
        <dbReference type="ARBA" id="ARBA00022763"/>
    </source>
</evidence>
<dbReference type="SMART" id="SM01032">
    <property type="entry name" value="BHD_3"/>
    <property type="match status" value="1"/>
</dbReference>
<feature type="compositionally biased region" description="Low complexity" evidence="8">
    <location>
        <begin position="125"/>
        <end position="135"/>
    </location>
</feature>
<evidence type="ECO:0000256" key="8">
    <source>
        <dbReference type="SAM" id="MobiDB-lite"/>
    </source>
</evidence>
<dbReference type="InterPro" id="IPR042488">
    <property type="entry name" value="Rad4_BHD3_sf"/>
</dbReference>
<comment type="caution">
    <text evidence="12">The sequence shown here is derived from an EMBL/GenBank/DDBJ whole genome shotgun (WGS) entry which is preliminary data.</text>
</comment>
<feature type="compositionally biased region" description="Basic and acidic residues" evidence="8">
    <location>
        <begin position="631"/>
        <end position="652"/>
    </location>
</feature>
<evidence type="ECO:0000313" key="13">
    <source>
        <dbReference type="Proteomes" id="UP001367676"/>
    </source>
</evidence>
<feature type="compositionally biased region" description="Basic and acidic residues" evidence="8">
    <location>
        <begin position="243"/>
        <end position="266"/>
    </location>
</feature>
<dbReference type="InterPro" id="IPR018328">
    <property type="entry name" value="Rad4_beta-hairpin_dom3"/>
</dbReference>
<dbReference type="PANTHER" id="PTHR12135:SF0">
    <property type="entry name" value="DNA REPAIR PROTEIN COMPLEMENTING XP-C CELLS"/>
    <property type="match status" value="1"/>
</dbReference>